<evidence type="ECO:0000313" key="5">
    <source>
        <dbReference type="Proteomes" id="UP000732377"/>
    </source>
</evidence>
<comment type="caution">
    <text evidence="4">The sequence shown here is derived from an EMBL/GenBank/DDBJ whole genome shotgun (WGS) entry which is preliminary data.</text>
</comment>
<dbReference type="EMBL" id="PIUK01000117">
    <property type="protein sequence ID" value="MBY6276891.1"/>
    <property type="molecule type" value="Genomic_DNA"/>
</dbReference>
<feature type="binding site" evidence="3">
    <location>
        <position position="398"/>
    </location>
    <ligand>
        <name>Mg(2+)</name>
        <dbReference type="ChEBI" id="CHEBI:18420"/>
        <label>1</label>
    </ligand>
</feature>
<dbReference type="Gene3D" id="1.10.4080.10">
    <property type="entry name" value="ADP-ribosylation/Crystallin J1"/>
    <property type="match status" value="1"/>
</dbReference>
<evidence type="ECO:0000256" key="1">
    <source>
        <dbReference type="ARBA" id="ARBA00010702"/>
    </source>
</evidence>
<feature type="binding site" evidence="3">
    <location>
        <position position="395"/>
    </location>
    <ligand>
        <name>Mg(2+)</name>
        <dbReference type="ChEBI" id="CHEBI:18420"/>
        <label>1</label>
    </ligand>
</feature>
<dbReference type="RefSeq" id="WP_273380003.1">
    <property type="nucleotide sequence ID" value="NZ_PIUK01000117.1"/>
</dbReference>
<name>A0A953LI56_SYMTR</name>
<sequence>MDWELRILQALEGSRPAWDEPPDWRAVLALYEGLAPDEAAALDRTVVRMIDLGYRNPHASREPGPFDQIEVSLPAGMAPADLLCIEAAVLVAAERGLGDAYFPFLRLMSVPTWHVIQGRLTWLAREALDAQRRLSLTRAGRGLGALLGLAAADALGCTVEFMSREAIRARWPEGHREIVGGGPFGFPAGDWTDDTAMAVAVGRGILEQPDDPVDAVGRHFVAWFQSGPPDVGNTCRTAINAFLRLGSWEAASAAVRAELGQWAAGNGALMRTLPAALAYGPDPAQAIRIGRMTHPHPESDAAIAVYHRTVDALLEGAAPAEALEAGLAPLPGAEPEVGAAIADLARRLSGLASRPAERIRSGGYVVETLEAALWAFLRTDSLEECVVLAVNLGDDADTVGAVAGGLAGAAYGPGAVPRRWSQALRRRAVIDELAAGLYGVFRARQGDTRK</sequence>
<dbReference type="GO" id="GO:0016787">
    <property type="term" value="F:hydrolase activity"/>
    <property type="evidence" value="ECO:0007669"/>
    <property type="project" value="UniProtKB-KW"/>
</dbReference>
<feature type="binding site" evidence="3">
    <location>
        <position position="192"/>
    </location>
    <ligand>
        <name>Mg(2+)</name>
        <dbReference type="ChEBI" id="CHEBI:18420"/>
        <label>1</label>
    </ligand>
</feature>
<dbReference type="InterPro" id="IPR050792">
    <property type="entry name" value="ADP-ribosylglycohydrolase"/>
</dbReference>
<reference evidence="4" key="1">
    <citation type="submission" date="2017-11" db="EMBL/GenBank/DDBJ databases">
        <title>Three new genomes from thermophilic consortium.</title>
        <authorList>
            <person name="Quaggio R."/>
            <person name="Amgarten D."/>
            <person name="Setubal J.C."/>
        </authorList>
    </citation>
    <scope>NUCLEOTIDE SEQUENCE</scope>
    <source>
        <strain evidence="4">ZCTH01-B2</strain>
    </source>
</reference>
<proteinExistence type="inferred from homology"/>
<feature type="binding site" evidence="3">
    <location>
        <position position="194"/>
    </location>
    <ligand>
        <name>Mg(2+)</name>
        <dbReference type="ChEBI" id="CHEBI:18420"/>
        <label>1</label>
    </ligand>
</feature>
<evidence type="ECO:0000313" key="4">
    <source>
        <dbReference type="EMBL" id="MBY6276891.1"/>
    </source>
</evidence>
<keyword evidence="3" id="KW-0460">Magnesium</keyword>
<comment type="cofactor">
    <cofactor evidence="3">
        <name>Mg(2+)</name>
        <dbReference type="ChEBI" id="CHEBI:18420"/>
    </cofactor>
    <text evidence="3">Binds 2 magnesium ions per subunit.</text>
</comment>
<accession>A0A953LI56</accession>
<evidence type="ECO:0000256" key="2">
    <source>
        <dbReference type="ARBA" id="ARBA00022801"/>
    </source>
</evidence>
<dbReference type="InterPro" id="IPR005502">
    <property type="entry name" value="Ribosyl_crysJ1"/>
</dbReference>
<dbReference type="PANTHER" id="PTHR16222:SF24">
    <property type="entry name" value="ADP-RIBOSYLHYDROLASE ARH3"/>
    <property type="match status" value="1"/>
</dbReference>
<dbReference type="Pfam" id="PF03747">
    <property type="entry name" value="ADP_ribosyl_GH"/>
    <property type="match status" value="1"/>
</dbReference>
<feature type="binding site" evidence="3">
    <location>
        <position position="193"/>
    </location>
    <ligand>
        <name>Mg(2+)</name>
        <dbReference type="ChEBI" id="CHEBI:18420"/>
        <label>1</label>
    </ligand>
</feature>
<evidence type="ECO:0000256" key="3">
    <source>
        <dbReference type="PIRSR" id="PIRSR605502-1"/>
    </source>
</evidence>
<dbReference type="GO" id="GO:0046872">
    <property type="term" value="F:metal ion binding"/>
    <property type="evidence" value="ECO:0007669"/>
    <property type="project" value="UniProtKB-KW"/>
</dbReference>
<dbReference type="InterPro" id="IPR036705">
    <property type="entry name" value="Ribosyl_crysJ1_sf"/>
</dbReference>
<dbReference type="PANTHER" id="PTHR16222">
    <property type="entry name" value="ADP-RIBOSYLGLYCOHYDROLASE"/>
    <property type="match status" value="1"/>
</dbReference>
<organism evidence="4 5">
    <name type="scientific">Symbiobacterium thermophilum</name>
    <dbReference type="NCBI Taxonomy" id="2734"/>
    <lineage>
        <taxon>Bacteria</taxon>
        <taxon>Bacillati</taxon>
        <taxon>Bacillota</taxon>
        <taxon>Clostridia</taxon>
        <taxon>Eubacteriales</taxon>
        <taxon>Symbiobacteriaceae</taxon>
        <taxon>Symbiobacterium</taxon>
    </lineage>
</organism>
<gene>
    <name evidence="4" type="ORF">CWE10_11895</name>
</gene>
<dbReference type="SUPFAM" id="SSF101478">
    <property type="entry name" value="ADP-ribosylglycohydrolase"/>
    <property type="match status" value="1"/>
</dbReference>
<dbReference type="Proteomes" id="UP000732377">
    <property type="component" value="Unassembled WGS sequence"/>
</dbReference>
<feature type="binding site" evidence="3">
    <location>
        <position position="397"/>
    </location>
    <ligand>
        <name>Mg(2+)</name>
        <dbReference type="ChEBI" id="CHEBI:18420"/>
        <label>1</label>
    </ligand>
</feature>
<keyword evidence="2" id="KW-0378">Hydrolase</keyword>
<comment type="similarity">
    <text evidence="1">Belongs to the ADP-ribosylglycohydrolase family.</text>
</comment>
<dbReference type="AlphaFoldDB" id="A0A953LI56"/>
<evidence type="ECO:0008006" key="6">
    <source>
        <dbReference type="Google" id="ProtNLM"/>
    </source>
</evidence>
<keyword evidence="3" id="KW-0479">Metal-binding</keyword>
<protein>
    <recommendedName>
        <fullName evidence="6">ADP-ribosylglycohydrolase</fullName>
    </recommendedName>
</protein>